<dbReference type="Proteomes" id="UP000244754">
    <property type="component" value="Chromosome"/>
</dbReference>
<keyword evidence="4" id="KW-1185">Reference proteome</keyword>
<protein>
    <submittedName>
        <fullName evidence="3">Uncharacterized protein</fullName>
    </submittedName>
</protein>
<proteinExistence type="predicted"/>
<dbReference type="AlphaFoldDB" id="A0A2S0WC20"/>
<organism evidence="3 4">
    <name type="scientific">Corynebacterium liangguodongii</name>
    <dbReference type="NCBI Taxonomy" id="2079535"/>
    <lineage>
        <taxon>Bacteria</taxon>
        <taxon>Bacillati</taxon>
        <taxon>Actinomycetota</taxon>
        <taxon>Actinomycetes</taxon>
        <taxon>Mycobacteriales</taxon>
        <taxon>Corynebacteriaceae</taxon>
        <taxon>Corynebacterium</taxon>
    </lineage>
</organism>
<evidence type="ECO:0000256" key="2">
    <source>
        <dbReference type="SAM" id="SignalP"/>
    </source>
</evidence>
<accession>A0A2S0WC20</accession>
<name>A0A2S0WC20_9CORY</name>
<sequence length="231" mass="23568">MTRRILFPLTLAAAAALSACASDKPTPRPASPLTVVSSASAASSATKSTPASAAESAPASTTAHAAAPQEPVRAAYSAALDHPGDFPPSPAAQFDPTGTYSYALVEATGDSSPELLLRIDSRGFSPVIVLTIEGGRAVASTDNIIDGQATAGGSFSKIFASREGRGIYQVDGHSIQTAAQSQRFVLQGRSLATDGPAVGFTKDVNPPADQVPLTWFGINDRSGLDTVQGRG</sequence>
<feature type="chain" id="PRO_5043377444" evidence="2">
    <location>
        <begin position="22"/>
        <end position="231"/>
    </location>
</feature>
<evidence type="ECO:0000256" key="1">
    <source>
        <dbReference type="SAM" id="MobiDB-lite"/>
    </source>
</evidence>
<feature type="region of interest" description="Disordered" evidence="1">
    <location>
        <begin position="44"/>
        <end position="68"/>
    </location>
</feature>
<dbReference type="OrthoDB" id="4426122at2"/>
<dbReference type="EMBL" id="CP026948">
    <property type="protein sequence ID" value="AWB83319.1"/>
    <property type="molecule type" value="Genomic_DNA"/>
</dbReference>
<evidence type="ECO:0000313" key="3">
    <source>
        <dbReference type="EMBL" id="AWB83319.1"/>
    </source>
</evidence>
<gene>
    <name evidence="3" type="ORF">C3E79_01475</name>
</gene>
<evidence type="ECO:0000313" key="4">
    <source>
        <dbReference type="Proteomes" id="UP000244754"/>
    </source>
</evidence>
<reference evidence="4" key="1">
    <citation type="submission" date="2018-01" db="EMBL/GenBank/DDBJ databases">
        <authorList>
            <person name="Li J."/>
        </authorList>
    </citation>
    <scope>NUCLEOTIDE SEQUENCE [LARGE SCALE GENOMIC DNA]</scope>
    <source>
        <strain evidence="4">2184</strain>
    </source>
</reference>
<feature type="signal peptide" evidence="2">
    <location>
        <begin position="1"/>
        <end position="21"/>
    </location>
</feature>
<dbReference type="KEGG" id="clia:C3E79_01475"/>
<dbReference type="RefSeq" id="WP_108403314.1">
    <property type="nucleotide sequence ID" value="NZ_CP026948.1"/>
</dbReference>
<dbReference type="PROSITE" id="PS51257">
    <property type="entry name" value="PROKAR_LIPOPROTEIN"/>
    <property type="match status" value="1"/>
</dbReference>
<keyword evidence="2" id="KW-0732">Signal</keyword>